<proteinExistence type="inferred from homology"/>
<dbReference type="PROSITE" id="PS00138">
    <property type="entry name" value="SUBTILASE_SER"/>
    <property type="match status" value="1"/>
</dbReference>
<dbReference type="PROSITE" id="PS51766">
    <property type="entry name" value="DOCKERIN"/>
    <property type="match status" value="1"/>
</dbReference>
<feature type="region of interest" description="Disordered" evidence="8">
    <location>
        <begin position="89"/>
        <end position="120"/>
    </location>
</feature>
<dbReference type="SUPFAM" id="SSF63446">
    <property type="entry name" value="Type I dockerin domain"/>
    <property type="match status" value="1"/>
</dbReference>
<keyword evidence="3 6" id="KW-0378">Hydrolase</keyword>
<dbReference type="GO" id="GO:0004252">
    <property type="term" value="F:serine-type endopeptidase activity"/>
    <property type="evidence" value="ECO:0007669"/>
    <property type="project" value="UniProtKB-UniRule"/>
</dbReference>
<dbReference type="EMBL" id="VRYN01000001">
    <property type="protein sequence ID" value="TYO81880.1"/>
    <property type="molecule type" value="Genomic_DNA"/>
</dbReference>
<keyword evidence="2 6" id="KW-0645">Protease</keyword>
<dbReference type="InterPro" id="IPR036439">
    <property type="entry name" value="Dockerin_dom_sf"/>
</dbReference>
<dbReference type="RefSeq" id="WP_010903433.1">
    <property type="nucleotide sequence ID" value="NZ_VRYN01000001.1"/>
</dbReference>
<evidence type="ECO:0000313" key="10">
    <source>
        <dbReference type="EMBL" id="QCC45618.1"/>
    </source>
</evidence>
<dbReference type="AlphaFoldDB" id="A0A4D6GY00"/>
<dbReference type="Pfam" id="PF00082">
    <property type="entry name" value="Peptidase_S8"/>
    <property type="match status" value="1"/>
</dbReference>
<dbReference type="InterPro" id="IPR036852">
    <property type="entry name" value="Peptidase_S8/S53_dom_sf"/>
</dbReference>
<dbReference type="PROSITE" id="PS51892">
    <property type="entry name" value="SUBTILASE"/>
    <property type="match status" value="1"/>
</dbReference>
<evidence type="ECO:0000256" key="1">
    <source>
        <dbReference type="ARBA" id="ARBA00011073"/>
    </source>
</evidence>
<feature type="active site" description="Charge relay system" evidence="5 6">
    <location>
        <position position="155"/>
    </location>
</feature>
<dbReference type="EMBL" id="CP038631">
    <property type="protein sequence ID" value="QCC45618.1"/>
    <property type="molecule type" value="Genomic_DNA"/>
</dbReference>
<evidence type="ECO:0000313" key="13">
    <source>
        <dbReference type="Proteomes" id="UP000323075"/>
    </source>
</evidence>
<evidence type="ECO:0000313" key="12">
    <source>
        <dbReference type="Proteomes" id="UP000296216"/>
    </source>
</evidence>
<evidence type="ECO:0000256" key="3">
    <source>
        <dbReference type="ARBA" id="ARBA00022801"/>
    </source>
</evidence>
<comment type="similarity">
    <text evidence="1 6 7">Belongs to the peptidase S8 family.</text>
</comment>
<evidence type="ECO:0000313" key="11">
    <source>
        <dbReference type="EMBL" id="TYO81880.1"/>
    </source>
</evidence>
<dbReference type="InterPro" id="IPR050131">
    <property type="entry name" value="Peptidase_S8_subtilisin-like"/>
</dbReference>
<dbReference type="InterPro" id="IPR002105">
    <property type="entry name" value="Dockerin_1_rpt"/>
</dbReference>
<dbReference type="GeneID" id="68694557"/>
<dbReference type="Gene3D" id="1.10.1330.10">
    <property type="entry name" value="Dockerin domain"/>
    <property type="match status" value="1"/>
</dbReference>
<feature type="active site" description="Charge relay system" evidence="5 6">
    <location>
        <position position="189"/>
    </location>
</feature>
<dbReference type="PANTHER" id="PTHR43806">
    <property type="entry name" value="PEPTIDASE S8"/>
    <property type="match status" value="1"/>
</dbReference>
<dbReference type="GO" id="GO:0000272">
    <property type="term" value="P:polysaccharide catabolic process"/>
    <property type="evidence" value="ECO:0007669"/>
    <property type="project" value="InterPro"/>
</dbReference>
<keyword evidence="4 6" id="KW-0720">Serine protease</keyword>
<reference evidence="11 13" key="2">
    <citation type="submission" date="2019-07" db="EMBL/GenBank/DDBJ databases">
        <title>Genomic Encyclopedia of Archaeal and Bacterial Type Strains, Phase II (KMG-II): from individual species to whole genera.</title>
        <authorList>
            <person name="Goeker M."/>
        </authorList>
    </citation>
    <scope>NUCLEOTIDE SEQUENCE [LARGE SCALE GENOMIC DNA]</scope>
    <source>
        <strain evidence="11 13">DSM 3754</strain>
    </source>
</reference>
<evidence type="ECO:0000259" key="9">
    <source>
        <dbReference type="PROSITE" id="PS51766"/>
    </source>
</evidence>
<dbReference type="InterPro" id="IPR023828">
    <property type="entry name" value="Peptidase_S8_Ser-AS"/>
</dbReference>
<dbReference type="GO" id="GO:0006508">
    <property type="term" value="P:proteolysis"/>
    <property type="evidence" value="ECO:0007669"/>
    <property type="project" value="UniProtKB-KW"/>
</dbReference>
<evidence type="ECO:0000256" key="6">
    <source>
        <dbReference type="PROSITE-ProRule" id="PRU01240"/>
    </source>
</evidence>
<dbReference type="PANTHER" id="PTHR43806:SF11">
    <property type="entry name" value="CEREVISIN-RELATED"/>
    <property type="match status" value="1"/>
</dbReference>
<evidence type="ECO:0000256" key="7">
    <source>
        <dbReference type="RuleBase" id="RU003355"/>
    </source>
</evidence>
<dbReference type="PROSITE" id="PS00136">
    <property type="entry name" value="SUBTILASE_ASP"/>
    <property type="match status" value="1"/>
</dbReference>
<dbReference type="PROSITE" id="PS00018">
    <property type="entry name" value="EF_HAND_1"/>
    <property type="match status" value="1"/>
</dbReference>
<dbReference type="Proteomes" id="UP000323075">
    <property type="component" value="Unassembled WGS sequence"/>
</dbReference>
<sequence>MRQTRRTFMKTAAAAIGGLSATTQPVTAEGVRDDQFLVDTQSATSDAWREAVDVIDEAQSVGFASVSGSEQALTGYGLDFAPEFELSIDPPTITGVSPADVPDELPDGAQSASFDTTDDDIPQPHPLQWSKAEQNVAAIHDNDVTGEGTTIAIVDSGIDASHPDLTVDTSRSGNFSLDDSLGTSADSSHGTHCAGISAATGARASSGGPYAVGVAPDATLLDMKVFPFKSSASILNAAETAIRAGADAVNLSLGPSSPVSPSVSQHLSVKAYRRIGELAVDNDAVLVESAGNADTNIDDFEPQVTNTGKGSHPGWISVSGTGPRSAVPTLEAQPPDADGDGVPDFGTNSPTHTPAVYTNYGPDSVDVSAPGGNVGSSGSLWDGVFSTLSPAVDSFGFARTGPGGGSGLYAGSGMYGTLHGTSMAAPHVTGLAAVVAAQNPGATTRQIIAHIKHTAAHVRSNYQVDYFSAGDTTPDTYDNGTLEDRYASETFRGAGHIDIQRAVEKPIPFPGGLEFDGTTYYPADPDDDGVYEDVNGDGVVDMADVELLYQLALRNAVPESTTAFDVTGDGKFDMHDVQALTRQVE</sequence>
<accession>A0A4D6GY00</accession>
<evidence type="ECO:0000256" key="8">
    <source>
        <dbReference type="SAM" id="MobiDB-lite"/>
    </source>
</evidence>
<name>A0A4D6GY00_HALS9</name>
<dbReference type="Proteomes" id="UP000296216">
    <property type="component" value="Chromosome"/>
</dbReference>
<dbReference type="Gene3D" id="3.40.50.200">
    <property type="entry name" value="Peptidase S8/S53 domain"/>
    <property type="match status" value="1"/>
</dbReference>
<reference evidence="10 12" key="1">
    <citation type="journal article" date="2019" name="Microbiol. Resour. Announc.">
        <title>The Genome Sequence of the Halobacterium salinarum Type Strain Is Closely Related to That of Laboratory Strains NRC-1 and R1.</title>
        <authorList>
            <person name="Pfeiffer F."/>
            <person name="Marchfelder A."/>
            <person name="Habermann B."/>
            <person name="Dyall-Smith M.L."/>
        </authorList>
    </citation>
    <scope>NUCLEOTIDE SEQUENCE [LARGE SCALE GENOMIC DNA]</scope>
    <source>
        <strain evidence="10">91-R6</strain>
        <strain evidence="12">ATCC 33171 / DSM 3754 / JCM 8978 / NBRC 102687 / NCIMB 764 / 91-R6</strain>
    </source>
</reference>
<dbReference type="InterPro" id="IPR015500">
    <property type="entry name" value="Peptidase_S8_subtilisin-rel"/>
</dbReference>
<gene>
    <name evidence="11" type="ORF">APQ99_00392</name>
    <name evidence="10" type="ORF">HBSAL_09875</name>
</gene>
<dbReference type="GO" id="GO:0004553">
    <property type="term" value="F:hydrolase activity, hydrolyzing O-glycosyl compounds"/>
    <property type="evidence" value="ECO:0007669"/>
    <property type="project" value="InterPro"/>
</dbReference>
<feature type="active site" description="Charge relay system" evidence="5 6">
    <location>
        <position position="422"/>
    </location>
</feature>
<evidence type="ECO:0000256" key="4">
    <source>
        <dbReference type="ARBA" id="ARBA00022825"/>
    </source>
</evidence>
<dbReference type="Pfam" id="PF00404">
    <property type="entry name" value="Dockerin_1"/>
    <property type="match status" value="1"/>
</dbReference>
<dbReference type="InterPro" id="IPR000209">
    <property type="entry name" value="Peptidase_S8/S53_dom"/>
</dbReference>
<dbReference type="SMR" id="A0A4D6GY00"/>
<dbReference type="CDD" id="cd14254">
    <property type="entry name" value="Dockerin_II"/>
    <property type="match status" value="1"/>
</dbReference>
<dbReference type="InterPro" id="IPR006311">
    <property type="entry name" value="TAT_signal"/>
</dbReference>
<dbReference type="InterPro" id="IPR018247">
    <property type="entry name" value="EF_Hand_1_Ca_BS"/>
</dbReference>
<reference evidence="10" key="3">
    <citation type="journal article" name="MicrobiologyOpen">
        <title>Whole-genome comparison between the type strain of Halobacterium salinarum (DSM 3754(T)) and the laboratory strains R1 and NRC-1.</title>
        <authorList>
            <person name="Pfeiffer F."/>
            <person name="Losensky G."/>
            <person name="Marchfelder A."/>
            <person name="Habermann B."/>
            <person name="Dyall-Smith M."/>
        </authorList>
    </citation>
    <scope>NUCLEOTIDE SEQUENCE</scope>
    <source>
        <strain evidence="10">91-R6</strain>
    </source>
</reference>
<feature type="domain" description="Dockerin" evidence="9">
    <location>
        <begin position="527"/>
        <end position="585"/>
    </location>
</feature>
<protein>
    <submittedName>
        <fullName evidence="10">S8 family serine protease</fullName>
        <ecNumber evidence="10">3.4.21.-</ecNumber>
    </submittedName>
    <submittedName>
        <fullName evidence="11">Serine protease, subtilisin family</fullName>
    </submittedName>
</protein>
<evidence type="ECO:0000256" key="2">
    <source>
        <dbReference type="ARBA" id="ARBA00022670"/>
    </source>
</evidence>
<organism evidence="10 12">
    <name type="scientific">Halobacterium salinarum (strain ATCC 33171 / DSM 3754 / JCM 8978 / NBRC 102687 / NCIMB 764 / 91-R6)</name>
    <dbReference type="NCBI Taxonomy" id="2597657"/>
    <lineage>
        <taxon>Archaea</taxon>
        <taxon>Methanobacteriati</taxon>
        <taxon>Methanobacteriota</taxon>
        <taxon>Stenosarchaea group</taxon>
        <taxon>Halobacteria</taxon>
        <taxon>Halobacteriales</taxon>
        <taxon>Halobacteriaceae</taxon>
        <taxon>Halobacterium</taxon>
    </lineage>
</organism>
<dbReference type="PRINTS" id="PR00723">
    <property type="entry name" value="SUBTILISIN"/>
</dbReference>
<dbReference type="PROSITE" id="PS51318">
    <property type="entry name" value="TAT"/>
    <property type="match status" value="1"/>
</dbReference>
<dbReference type="SUPFAM" id="SSF52743">
    <property type="entry name" value="Subtilisin-like"/>
    <property type="match status" value="1"/>
</dbReference>
<evidence type="ECO:0000256" key="5">
    <source>
        <dbReference type="PIRSR" id="PIRSR615500-1"/>
    </source>
</evidence>
<dbReference type="InterPro" id="IPR023827">
    <property type="entry name" value="Peptidase_S8_Asp-AS"/>
</dbReference>
<dbReference type="EC" id="3.4.21.-" evidence="10"/>
<dbReference type="InterPro" id="IPR016134">
    <property type="entry name" value="Dockerin_dom"/>
</dbReference>